<feature type="chain" id="PRO_5042171499" description="Thiol-disulfide oxidoreductase DCC" evidence="2">
    <location>
        <begin position="28"/>
        <end position="268"/>
    </location>
</feature>
<comment type="caution">
    <text evidence="3">The sequence shown here is derived from an EMBL/GenBank/DDBJ whole genome shotgun (WGS) entry which is preliminary data.</text>
</comment>
<keyword evidence="2" id="KW-0732">Signal</keyword>
<evidence type="ECO:0000256" key="1">
    <source>
        <dbReference type="SAM" id="MobiDB-lite"/>
    </source>
</evidence>
<dbReference type="PANTHER" id="PTHR33639:SF2">
    <property type="entry name" value="DUF393 DOMAIN-CONTAINING PROTEIN"/>
    <property type="match status" value="1"/>
</dbReference>
<dbReference type="EMBL" id="CAKOGP040001702">
    <property type="protein sequence ID" value="CAJ1946488.1"/>
    <property type="molecule type" value="Genomic_DNA"/>
</dbReference>
<dbReference type="Proteomes" id="UP001295423">
    <property type="component" value="Unassembled WGS sequence"/>
</dbReference>
<feature type="compositionally biased region" description="Low complexity" evidence="1">
    <location>
        <begin position="66"/>
        <end position="92"/>
    </location>
</feature>
<keyword evidence="4" id="KW-1185">Reference proteome</keyword>
<feature type="region of interest" description="Disordered" evidence="1">
    <location>
        <begin position="61"/>
        <end position="92"/>
    </location>
</feature>
<organism evidence="3 4">
    <name type="scientific">Cylindrotheca closterium</name>
    <dbReference type="NCBI Taxonomy" id="2856"/>
    <lineage>
        <taxon>Eukaryota</taxon>
        <taxon>Sar</taxon>
        <taxon>Stramenopiles</taxon>
        <taxon>Ochrophyta</taxon>
        <taxon>Bacillariophyta</taxon>
        <taxon>Bacillariophyceae</taxon>
        <taxon>Bacillariophycidae</taxon>
        <taxon>Bacillariales</taxon>
        <taxon>Bacillariaceae</taxon>
        <taxon>Cylindrotheca</taxon>
    </lineage>
</organism>
<evidence type="ECO:0000256" key="2">
    <source>
        <dbReference type="SAM" id="SignalP"/>
    </source>
</evidence>
<dbReference type="InterPro" id="IPR052927">
    <property type="entry name" value="DCC_oxidoreductase"/>
</dbReference>
<evidence type="ECO:0008006" key="5">
    <source>
        <dbReference type="Google" id="ProtNLM"/>
    </source>
</evidence>
<accession>A0AAD2CVX0</accession>
<proteinExistence type="predicted"/>
<sequence length="268" mass="28678">MTGISHVSTLILCACILASFQLSTTNAWTTTSSSSSSSSHTLISARRQQQQQHSTLSLNVASPDMSSLSGSGSGSGSSASTASKSKTKSKSNSSSKADAAIVDWDWAAVAKDVFQEDSRPIVLFDGVCNLCNGGVNFAIDHDEDAKLRFTSLQSKVAQSLLLRSGMDPKEANIVLVTKNKAYFSSDAVSRICLQLDTDSLKLVGKMGMVTPNWIREALYKYVSSNRYFFGENDQCRIDFDGTYTSRFVSDPMTVGESSSSSSSSSPSS</sequence>
<protein>
    <recommendedName>
        <fullName evidence="5">Thiol-disulfide oxidoreductase DCC</fullName>
    </recommendedName>
</protein>
<evidence type="ECO:0000313" key="3">
    <source>
        <dbReference type="EMBL" id="CAJ1946488.1"/>
    </source>
</evidence>
<name>A0AAD2CVX0_9STRA</name>
<gene>
    <name evidence="3" type="ORF">CYCCA115_LOCUS10630</name>
</gene>
<dbReference type="GO" id="GO:0015035">
    <property type="term" value="F:protein-disulfide reductase activity"/>
    <property type="evidence" value="ECO:0007669"/>
    <property type="project" value="InterPro"/>
</dbReference>
<dbReference type="Pfam" id="PF04134">
    <property type="entry name" value="DCC1-like"/>
    <property type="match status" value="1"/>
</dbReference>
<feature type="signal peptide" evidence="2">
    <location>
        <begin position="1"/>
        <end position="27"/>
    </location>
</feature>
<evidence type="ECO:0000313" key="4">
    <source>
        <dbReference type="Proteomes" id="UP001295423"/>
    </source>
</evidence>
<dbReference type="InterPro" id="IPR007263">
    <property type="entry name" value="DCC1-like"/>
</dbReference>
<reference evidence="3" key="1">
    <citation type="submission" date="2023-08" db="EMBL/GenBank/DDBJ databases">
        <authorList>
            <person name="Audoor S."/>
            <person name="Bilcke G."/>
        </authorList>
    </citation>
    <scope>NUCLEOTIDE SEQUENCE</scope>
</reference>
<dbReference type="AlphaFoldDB" id="A0AAD2CVX0"/>
<dbReference type="PANTHER" id="PTHR33639">
    <property type="entry name" value="THIOL-DISULFIDE OXIDOREDUCTASE DCC"/>
    <property type="match status" value="1"/>
</dbReference>